<name>A0AAN6M4K9_9PLEO</name>
<dbReference type="Pfam" id="PF06985">
    <property type="entry name" value="HET"/>
    <property type="match status" value="1"/>
</dbReference>
<evidence type="ECO:0000313" key="3">
    <source>
        <dbReference type="Proteomes" id="UP001280581"/>
    </source>
</evidence>
<dbReference type="Proteomes" id="UP001280581">
    <property type="component" value="Unassembled WGS sequence"/>
</dbReference>
<sequence length="288" mass="32138">MSGNLITLPTSTKYVALSYVWGNATVLKCVQDNLDMLKEFGALFREPFKSALPETIRDAMFVVNAAGERYLWVDCLSIVQDAEEEKMAAVLKAMARIYASAEFTIVAAQGENADSGLHRARKDCMKGATIETVYEACDDEGSGYPWHSRWASRGWTFQETLFSRRLLIFDKVVSWICGRHVRSEQEVDSPSKTTPVAWPNERPHLGIPMGLMSLIPKKPSLGRWGMLVESYSSRCLTYEQDHDRALAGATEVMTTGLGKAGEDLWIAYRHGNLFILAYTGNRALPQIG</sequence>
<comment type="caution">
    <text evidence="2">The sequence shown here is derived from an EMBL/GenBank/DDBJ whole genome shotgun (WGS) entry which is preliminary data.</text>
</comment>
<keyword evidence="3" id="KW-1185">Reference proteome</keyword>
<gene>
    <name evidence="2" type="ORF">GRF29_8g766782</name>
</gene>
<evidence type="ECO:0000259" key="1">
    <source>
        <dbReference type="Pfam" id="PF06985"/>
    </source>
</evidence>
<feature type="domain" description="Heterokaryon incompatibility" evidence="1">
    <location>
        <begin position="14"/>
        <end position="159"/>
    </location>
</feature>
<evidence type="ECO:0000313" key="2">
    <source>
        <dbReference type="EMBL" id="KAK3215683.1"/>
    </source>
</evidence>
<reference evidence="2 3" key="1">
    <citation type="submission" date="2021-02" db="EMBL/GenBank/DDBJ databases">
        <title>Genome assembly of Pseudopithomyces chartarum.</title>
        <authorList>
            <person name="Jauregui R."/>
            <person name="Singh J."/>
            <person name="Voisey C."/>
        </authorList>
    </citation>
    <scope>NUCLEOTIDE SEQUENCE [LARGE SCALE GENOMIC DNA]</scope>
    <source>
        <strain evidence="2 3">AGR01</strain>
    </source>
</reference>
<proteinExistence type="predicted"/>
<dbReference type="InterPro" id="IPR010730">
    <property type="entry name" value="HET"/>
</dbReference>
<dbReference type="EMBL" id="WVTA01000002">
    <property type="protein sequence ID" value="KAK3215683.1"/>
    <property type="molecule type" value="Genomic_DNA"/>
</dbReference>
<dbReference type="PANTHER" id="PTHR33112:SF12">
    <property type="entry name" value="HETEROKARYON INCOMPATIBILITY DOMAIN-CONTAINING PROTEIN"/>
    <property type="match status" value="1"/>
</dbReference>
<organism evidence="2 3">
    <name type="scientific">Pseudopithomyces chartarum</name>
    <dbReference type="NCBI Taxonomy" id="1892770"/>
    <lineage>
        <taxon>Eukaryota</taxon>
        <taxon>Fungi</taxon>
        <taxon>Dikarya</taxon>
        <taxon>Ascomycota</taxon>
        <taxon>Pezizomycotina</taxon>
        <taxon>Dothideomycetes</taxon>
        <taxon>Pleosporomycetidae</taxon>
        <taxon>Pleosporales</taxon>
        <taxon>Massarineae</taxon>
        <taxon>Didymosphaeriaceae</taxon>
        <taxon>Pseudopithomyces</taxon>
    </lineage>
</organism>
<protein>
    <recommendedName>
        <fullName evidence="1">Heterokaryon incompatibility domain-containing protein</fullName>
    </recommendedName>
</protein>
<dbReference type="PANTHER" id="PTHR33112">
    <property type="entry name" value="DOMAIN PROTEIN, PUTATIVE-RELATED"/>
    <property type="match status" value="1"/>
</dbReference>
<dbReference type="AlphaFoldDB" id="A0AAN6M4K9"/>
<accession>A0AAN6M4K9</accession>